<dbReference type="Proteomes" id="UP000499080">
    <property type="component" value="Unassembled WGS sequence"/>
</dbReference>
<protein>
    <submittedName>
        <fullName evidence="1">Uncharacterized protein</fullName>
    </submittedName>
</protein>
<gene>
    <name evidence="1" type="ORF">AVEN_42126_1</name>
</gene>
<evidence type="ECO:0000313" key="1">
    <source>
        <dbReference type="EMBL" id="GBM10872.1"/>
    </source>
</evidence>
<keyword evidence="2" id="KW-1185">Reference proteome</keyword>
<proteinExistence type="predicted"/>
<comment type="caution">
    <text evidence="1">The sequence shown here is derived from an EMBL/GenBank/DDBJ whole genome shotgun (WGS) entry which is preliminary data.</text>
</comment>
<reference evidence="1 2" key="1">
    <citation type="journal article" date="2019" name="Sci. Rep.">
        <title>Orb-weaving spider Araneus ventricosus genome elucidates the spidroin gene catalogue.</title>
        <authorList>
            <person name="Kono N."/>
            <person name="Nakamura H."/>
            <person name="Ohtoshi R."/>
            <person name="Moran D.A.P."/>
            <person name="Shinohara A."/>
            <person name="Yoshida Y."/>
            <person name="Fujiwara M."/>
            <person name="Mori M."/>
            <person name="Tomita M."/>
            <person name="Arakawa K."/>
        </authorList>
    </citation>
    <scope>NUCLEOTIDE SEQUENCE [LARGE SCALE GENOMIC DNA]</scope>
</reference>
<dbReference type="AlphaFoldDB" id="A0A4Y2D282"/>
<dbReference type="EMBL" id="BGPR01000291">
    <property type="protein sequence ID" value="GBM10872.1"/>
    <property type="molecule type" value="Genomic_DNA"/>
</dbReference>
<evidence type="ECO:0000313" key="2">
    <source>
        <dbReference type="Proteomes" id="UP000499080"/>
    </source>
</evidence>
<accession>A0A4Y2D282</accession>
<organism evidence="1 2">
    <name type="scientific">Araneus ventricosus</name>
    <name type="common">Orbweaver spider</name>
    <name type="synonym">Epeira ventricosa</name>
    <dbReference type="NCBI Taxonomy" id="182803"/>
    <lineage>
        <taxon>Eukaryota</taxon>
        <taxon>Metazoa</taxon>
        <taxon>Ecdysozoa</taxon>
        <taxon>Arthropoda</taxon>
        <taxon>Chelicerata</taxon>
        <taxon>Arachnida</taxon>
        <taxon>Araneae</taxon>
        <taxon>Araneomorphae</taxon>
        <taxon>Entelegynae</taxon>
        <taxon>Araneoidea</taxon>
        <taxon>Araneidae</taxon>
        <taxon>Araneus</taxon>
    </lineage>
</organism>
<sequence>MSSYGRIIGSPQVKLLLAVNKQMNCASHIPQKAWLWQSLCTVGGQESVDGEMGTGSVSNPGVFTLKTSTLILRAGISVSMSMAIIYSCSVPHELQLEYLYL</sequence>
<name>A0A4Y2D282_ARAVE</name>